<comment type="caution">
    <text evidence="1">The sequence shown here is derived from an EMBL/GenBank/DDBJ whole genome shotgun (WGS) entry which is preliminary data.</text>
</comment>
<evidence type="ECO:0000313" key="2">
    <source>
        <dbReference type="Proteomes" id="UP000182149"/>
    </source>
</evidence>
<dbReference type="RefSeq" id="WP_071873904.1">
    <property type="nucleotide sequence ID" value="NZ_JBHSHF010000012.1"/>
</dbReference>
<sequence>MSDPNGIIAINPIPINDDNSEVDKTIILKEKFNDDFIKNRSSGSFAIILPDEVKVKEQEGNPKKD</sequence>
<proteinExistence type="predicted"/>
<name>A0A1L8QW50_9ENTE</name>
<gene>
    <name evidence="1" type="ORF">RU93_GL000959</name>
</gene>
<dbReference type="Proteomes" id="UP000182149">
    <property type="component" value="Unassembled WGS sequence"/>
</dbReference>
<dbReference type="AlphaFoldDB" id="A0A1L8QW50"/>
<protein>
    <submittedName>
        <fullName evidence="1">Uncharacterized protein</fullName>
    </submittedName>
</protein>
<reference evidence="1 2" key="1">
    <citation type="submission" date="2014-12" db="EMBL/GenBank/DDBJ databases">
        <title>Draft genome sequences of 29 type strains of Enterococci.</title>
        <authorList>
            <person name="Zhong Z."/>
            <person name="Sun Z."/>
            <person name="Liu W."/>
            <person name="Zhang W."/>
            <person name="Zhang H."/>
        </authorList>
    </citation>
    <scope>NUCLEOTIDE SEQUENCE [LARGE SCALE GENOMIC DNA]</scope>
    <source>
        <strain evidence="1 2">DSM 17690</strain>
    </source>
</reference>
<keyword evidence="2" id="KW-1185">Reference proteome</keyword>
<accession>A0A1L8QW50</accession>
<evidence type="ECO:0000313" key="1">
    <source>
        <dbReference type="EMBL" id="OJG11726.1"/>
    </source>
</evidence>
<organism evidence="1 2">
    <name type="scientific">Enterococcus aquimarinus</name>
    <dbReference type="NCBI Taxonomy" id="328396"/>
    <lineage>
        <taxon>Bacteria</taxon>
        <taxon>Bacillati</taxon>
        <taxon>Bacillota</taxon>
        <taxon>Bacilli</taxon>
        <taxon>Lactobacillales</taxon>
        <taxon>Enterococcaceae</taxon>
        <taxon>Enterococcus</taxon>
    </lineage>
</organism>
<dbReference type="EMBL" id="JXKD01000002">
    <property type="protein sequence ID" value="OJG11726.1"/>
    <property type="molecule type" value="Genomic_DNA"/>
</dbReference>